<keyword evidence="2" id="KW-1185">Reference proteome</keyword>
<protein>
    <submittedName>
        <fullName evidence="1">Uncharacterized protein</fullName>
    </submittedName>
</protein>
<evidence type="ECO:0000313" key="1">
    <source>
        <dbReference type="EMBL" id="GIM48521.1"/>
    </source>
</evidence>
<dbReference type="EMBL" id="BOQE01000002">
    <property type="protein sequence ID" value="GIM48521.1"/>
    <property type="molecule type" value="Genomic_DNA"/>
</dbReference>
<dbReference type="Proteomes" id="UP001057291">
    <property type="component" value="Unassembled WGS sequence"/>
</dbReference>
<proteinExistence type="predicted"/>
<organism evidence="1 2">
    <name type="scientific">Collibacillus ludicampi</name>
    <dbReference type="NCBI Taxonomy" id="2771369"/>
    <lineage>
        <taxon>Bacteria</taxon>
        <taxon>Bacillati</taxon>
        <taxon>Bacillota</taxon>
        <taxon>Bacilli</taxon>
        <taxon>Bacillales</taxon>
        <taxon>Alicyclobacillaceae</taxon>
        <taxon>Collibacillus</taxon>
    </lineage>
</organism>
<name>A0AAV4LKW0_9BACL</name>
<dbReference type="AlphaFoldDB" id="A0AAV4LKW0"/>
<reference evidence="1" key="1">
    <citation type="journal article" date="2023" name="Int. J. Syst. Evol. Microbiol.">
        <title>Collibacillus ludicampi gen. nov., sp. nov., a new soil bacterium of the family Alicyclobacillaceae.</title>
        <authorList>
            <person name="Jojima T."/>
            <person name="Ioku Y."/>
            <person name="Fukuta Y."/>
            <person name="Shirasaka N."/>
            <person name="Matsumura Y."/>
            <person name="Mori M."/>
        </authorList>
    </citation>
    <scope>NUCLEOTIDE SEQUENCE</scope>
    <source>
        <strain evidence="1">TP075</strain>
    </source>
</reference>
<comment type="caution">
    <text evidence="1">The sequence shown here is derived from an EMBL/GenBank/DDBJ whole genome shotgun (WGS) entry which is preliminary data.</text>
</comment>
<evidence type="ECO:0000313" key="2">
    <source>
        <dbReference type="Proteomes" id="UP001057291"/>
    </source>
</evidence>
<gene>
    <name evidence="1" type="ORF">DNHGIG_40700</name>
</gene>
<sequence length="65" mass="7382">MNCGKKHFTPPLPPCTVIAETTTRVEEMIMKKRYTIKVIDNETNQVETFEGDELLLLTVEDGEPS</sequence>
<accession>A0AAV4LKW0</accession>